<dbReference type="EMBL" id="SJPP01000002">
    <property type="protein sequence ID" value="TWU08686.1"/>
    <property type="molecule type" value="Genomic_DNA"/>
</dbReference>
<organism evidence="1 2">
    <name type="scientific">Symmachiella macrocystis</name>
    <dbReference type="NCBI Taxonomy" id="2527985"/>
    <lineage>
        <taxon>Bacteria</taxon>
        <taxon>Pseudomonadati</taxon>
        <taxon>Planctomycetota</taxon>
        <taxon>Planctomycetia</taxon>
        <taxon>Planctomycetales</taxon>
        <taxon>Planctomycetaceae</taxon>
        <taxon>Symmachiella</taxon>
    </lineage>
</organism>
<name>A0A5C6BBP2_9PLAN</name>
<evidence type="ECO:0000313" key="1">
    <source>
        <dbReference type="EMBL" id="TWU08686.1"/>
    </source>
</evidence>
<sequence length="149" mass="16571">MGTTLQTPKAARYAPTELKENEIMIAATCEPFTEFLQTQLGLEEGEVPIPGEWANVGNTTGALALRLGLLSVEQIDHILESQETNGHGKFFGEIAVELGFANQDQIERLLEIQRLNRQLELGEQLVLSGRTDLNGLLCNLQQFHQQNQK</sequence>
<reference evidence="1 2" key="1">
    <citation type="submission" date="2019-02" db="EMBL/GenBank/DDBJ databases">
        <title>Deep-cultivation of Planctomycetes and their phenomic and genomic characterization uncovers novel biology.</title>
        <authorList>
            <person name="Wiegand S."/>
            <person name="Jogler M."/>
            <person name="Boedeker C."/>
            <person name="Pinto D."/>
            <person name="Vollmers J."/>
            <person name="Rivas-Marin E."/>
            <person name="Kohn T."/>
            <person name="Peeters S.H."/>
            <person name="Heuer A."/>
            <person name="Rast P."/>
            <person name="Oberbeckmann S."/>
            <person name="Bunk B."/>
            <person name="Jeske O."/>
            <person name="Meyerdierks A."/>
            <person name="Storesund J.E."/>
            <person name="Kallscheuer N."/>
            <person name="Luecker S."/>
            <person name="Lage O.M."/>
            <person name="Pohl T."/>
            <person name="Merkel B.J."/>
            <person name="Hornburger P."/>
            <person name="Mueller R.-W."/>
            <person name="Bruemmer F."/>
            <person name="Labrenz M."/>
            <person name="Spormann A.M."/>
            <person name="Op Den Camp H."/>
            <person name="Overmann J."/>
            <person name="Amann R."/>
            <person name="Jetten M.S.M."/>
            <person name="Mascher T."/>
            <person name="Medema M.H."/>
            <person name="Devos D.P."/>
            <person name="Kaster A.-K."/>
            <person name="Ovreas L."/>
            <person name="Rohde M."/>
            <person name="Galperin M.Y."/>
            <person name="Jogler C."/>
        </authorList>
    </citation>
    <scope>NUCLEOTIDE SEQUENCE [LARGE SCALE GENOMIC DNA]</scope>
    <source>
        <strain evidence="1 2">CA54</strain>
    </source>
</reference>
<comment type="caution">
    <text evidence="1">The sequence shown here is derived from an EMBL/GenBank/DDBJ whole genome shotgun (WGS) entry which is preliminary data.</text>
</comment>
<dbReference type="AlphaFoldDB" id="A0A5C6BBP2"/>
<keyword evidence="2" id="KW-1185">Reference proteome</keyword>
<protein>
    <submittedName>
        <fullName evidence="1">Uncharacterized protein</fullName>
    </submittedName>
</protein>
<proteinExistence type="predicted"/>
<dbReference type="Proteomes" id="UP000320735">
    <property type="component" value="Unassembled WGS sequence"/>
</dbReference>
<gene>
    <name evidence="1" type="ORF">CA54_39220</name>
</gene>
<accession>A0A5C6BBP2</accession>
<evidence type="ECO:0000313" key="2">
    <source>
        <dbReference type="Proteomes" id="UP000320735"/>
    </source>
</evidence>